<dbReference type="HOGENOM" id="CLU_766102_0_0_1"/>
<feature type="domain" description="Protein ENHANCED DISEASE RESISTANCE 2 C-terminal" evidence="1">
    <location>
        <begin position="2"/>
        <end position="225"/>
    </location>
</feature>
<sequence length="225" mass="25539">AWSETPAAKFKVRGTKYLQDRIKVPSEASAFHLLCVDLVKVNQPIFTGLCSHPNERIQRALAKERETGLRILPDFVFAVNLCVPGKSYYHWVAYFGVDDIQMIKTQETPLGRVANPFFFGPSDEFRSKVFKLIPRIVEGNFVVKKAVGSKPSILGRKLKQYYIQNERFMELIVDIGSDCMAQRIVKLALGYAKTLEVDMMFLLEGVHPSMLPERILGGVRMINID</sequence>
<feature type="non-terminal residue" evidence="2">
    <location>
        <position position="225"/>
    </location>
</feature>
<dbReference type="InParanoid" id="B5Y5F2"/>
<feature type="non-terminal residue" evidence="2">
    <location>
        <position position="1"/>
    </location>
</feature>
<reference evidence="2 3" key="1">
    <citation type="journal article" date="2008" name="Nature">
        <title>The Phaeodactylum genome reveals the evolutionary history of diatom genomes.</title>
        <authorList>
            <person name="Bowler C."/>
            <person name="Allen A.E."/>
            <person name="Badger J.H."/>
            <person name="Grimwood J."/>
            <person name="Jabbari K."/>
            <person name="Kuo A."/>
            <person name="Maheswari U."/>
            <person name="Martens C."/>
            <person name="Maumus F."/>
            <person name="Otillar R.P."/>
            <person name="Rayko E."/>
            <person name="Salamov A."/>
            <person name="Vandepoele K."/>
            <person name="Beszteri B."/>
            <person name="Gruber A."/>
            <person name="Heijde M."/>
            <person name="Katinka M."/>
            <person name="Mock T."/>
            <person name="Valentin K."/>
            <person name="Verret F."/>
            <person name="Berges J.A."/>
            <person name="Brownlee C."/>
            <person name="Cadoret J.P."/>
            <person name="Chiovitti A."/>
            <person name="Choi C.J."/>
            <person name="Coesel S."/>
            <person name="De Martino A."/>
            <person name="Detter J.C."/>
            <person name="Durkin C."/>
            <person name="Falciatore A."/>
            <person name="Fournet J."/>
            <person name="Haruta M."/>
            <person name="Huysman M.J."/>
            <person name="Jenkins B.D."/>
            <person name="Jiroutova K."/>
            <person name="Jorgensen R.E."/>
            <person name="Joubert Y."/>
            <person name="Kaplan A."/>
            <person name="Kroger N."/>
            <person name="Kroth P.G."/>
            <person name="La Roche J."/>
            <person name="Lindquist E."/>
            <person name="Lommer M."/>
            <person name="Martin-Jezequel V."/>
            <person name="Lopez P.J."/>
            <person name="Lucas S."/>
            <person name="Mangogna M."/>
            <person name="McGinnis K."/>
            <person name="Medlin L.K."/>
            <person name="Montsant A."/>
            <person name="Oudot-Le Secq M.P."/>
            <person name="Napoli C."/>
            <person name="Obornik M."/>
            <person name="Parker M.S."/>
            <person name="Petit J.L."/>
            <person name="Porcel B.M."/>
            <person name="Poulsen N."/>
            <person name="Robison M."/>
            <person name="Rychlewski L."/>
            <person name="Rynearson T.A."/>
            <person name="Schmutz J."/>
            <person name="Shapiro H."/>
            <person name="Siaut M."/>
            <person name="Stanley M."/>
            <person name="Sussman M.R."/>
            <person name="Taylor A.R."/>
            <person name="Vardi A."/>
            <person name="von Dassow P."/>
            <person name="Vyverman W."/>
            <person name="Willis A."/>
            <person name="Wyrwicz L.S."/>
            <person name="Rokhsar D.S."/>
            <person name="Weissenbach J."/>
            <person name="Armbrust E.V."/>
            <person name="Green B.R."/>
            <person name="Van de Peer Y."/>
            <person name="Grigoriev I.V."/>
        </authorList>
    </citation>
    <scope>NUCLEOTIDE SEQUENCE [LARGE SCALE GENOMIC DNA]</scope>
    <source>
        <strain evidence="2 3">CCAP 1055/1</strain>
    </source>
</reference>
<dbReference type="KEGG" id="pti:PHATR_10508"/>
<dbReference type="GeneID" id="7204047"/>
<name>B5Y5F2_PHATC</name>
<dbReference type="eggNOG" id="ENOG502QS0N">
    <property type="taxonomic scope" value="Eukaryota"/>
</dbReference>
<organism evidence="2 3">
    <name type="scientific">Phaeodactylum tricornutum (strain CCAP 1055/1)</name>
    <dbReference type="NCBI Taxonomy" id="556484"/>
    <lineage>
        <taxon>Eukaryota</taxon>
        <taxon>Sar</taxon>
        <taxon>Stramenopiles</taxon>
        <taxon>Ochrophyta</taxon>
        <taxon>Bacillariophyta</taxon>
        <taxon>Bacillariophyceae</taxon>
        <taxon>Bacillariophycidae</taxon>
        <taxon>Naviculales</taxon>
        <taxon>Phaeodactylaceae</taxon>
        <taxon>Phaeodactylum</taxon>
    </lineage>
</organism>
<accession>B5Y5F2</accession>
<dbReference type="OrthoDB" id="9970435at2759"/>
<evidence type="ECO:0000313" key="2">
    <source>
        <dbReference type="EMBL" id="ACI65646.1"/>
    </source>
</evidence>
<dbReference type="PANTHER" id="PTHR12136">
    <property type="entry name" value="ENHANCED DISEASE RESISTANCE-RELATED"/>
    <property type="match status" value="1"/>
</dbReference>
<evidence type="ECO:0000259" key="1">
    <source>
        <dbReference type="Pfam" id="PF07059"/>
    </source>
</evidence>
<dbReference type="PANTHER" id="PTHR12136:SF41">
    <property type="entry name" value="PLECKSTRIN HOMOLOGY (PH) AND LIPID-BINDING START DOMAINS-CONTAINING PROTEIN"/>
    <property type="match status" value="1"/>
</dbReference>
<keyword evidence="3" id="KW-1185">Reference proteome</keyword>
<dbReference type="EMBL" id="CP001142">
    <property type="protein sequence ID" value="ACI65646.1"/>
    <property type="molecule type" value="Genomic_DNA"/>
</dbReference>
<protein>
    <recommendedName>
        <fullName evidence="1">Protein ENHANCED DISEASE RESISTANCE 2 C-terminal domain-containing protein</fullName>
    </recommendedName>
</protein>
<dbReference type="RefSeq" id="XP_002186176.1">
    <property type="nucleotide sequence ID" value="XM_002186140.1"/>
</dbReference>
<gene>
    <name evidence="2" type="ORF">PHATR_10508</name>
</gene>
<evidence type="ECO:0000313" key="3">
    <source>
        <dbReference type="Proteomes" id="UP000000759"/>
    </source>
</evidence>
<dbReference type="InterPro" id="IPR045096">
    <property type="entry name" value="EDR2-like"/>
</dbReference>
<dbReference type="PaxDb" id="2850-Phatr10508"/>
<reference evidence="3" key="2">
    <citation type="submission" date="2008-08" db="EMBL/GenBank/DDBJ databases">
        <authorList>
            <consortium name="Diatom Consortium"/>
            <person name="Grigoriev I."/>
            <person name="Grimwood J."/>
            <person name="Kuo A."/>
            <person name="Otillar R.P."/>
            <person name="Salamov A."/>
            <person name="Detter J.C."/>
            <person name="Lindquist E."/>
            <person name="Shapiro H."/>
            <person name="Lucas S."/>
            <person name="Glavina del Rio T."/>
            <person name="Pitluck S."/>
            <person name="Rokhsar D."/>
            <person name="Bowler C."/>
        </authorList>
    </citation>
    <scope>GENOME REANNOTATION</scope>
    <source>
        <strain evidence="3">CCAP 1055/1</strain>
    </source>
</reference>
<dbReference type="AlphaFoldDB" id="B5Y5F2"/>
<proteinExistence type="predicted"/>
<dbReference type="Pfam" id="PF07059">
    <property type="entry name" value="EDR2_C"/>
    <property type="match status" value="1"/>
</dbReference>
<dbReference type="InterPro" id="IPR009769">
    <property type="entry name" value="EDR2_C"/>
</dbReference>
<dbReference type="Proteomes" id="UP000000759">
    <property type="component" value="Chromosome 3"/>
</dbReference>